<sequence length="118" mass="12845">MMGMEEEERIVETGRIRNHDLPNQVVGGRSSVEGGAATGELLKSEKQRREEEDAAAARRRKRKRSSGRRRGGRERRGGGGGGGGGKTKERNGRETRVVGSVGDFRGFVRVYGSGFLIS</sequence>
<feature type="compositionally biased region" description="Basic residues" evidence="1">
    <location>
        <begin position="57"/>
        <end position="73"/>
    </location>
</feature>
<dbReference type="EMBL" id="CM007381">
    <property type="protein sequence ID" value="ONK81247.1"/>
    <property type="molecule type" value="Genomic_DNA"/>
</dbReference>
<dbReference type="Proteomes" id="UP000243459">
    <property type="component" value="Chromosome 1"/>
</dbReference>
<accession>A0A5P1FUZ8</accession>
<proteinExistence type="predicted"/>
<feature type="region of interest" description="Disordered" evidence="1">
    <location>
        <begin position="1"/>
        <end position="98"/>
    </location>
</feature>
<dbReference type="AlphaFoldDB" id="A0A5P1FUZ8"/>
<evidence type="ECO:0000313" key="3">
    <source>
        <dbReference type="Proteomes" id="UP000243459"/>
    </source>
</evidence>
<organism evidence="2 3">
    <name type="scientific">Asparagus officinalis</name>
    <name type="common">Garden asparagus</name>
    <dbReference type="NCBI Taxonomy" id="4686"/>
    <lineage>
        <taxon>Eukaryota</taxon>
        <taxon>Viridiplantae</taxon>
        <taxon>Streptophyta</taxon>
        <taxon>Embryophyta</taxon>
        <taxon>Tracheophyta</taxon>
        <taxon>Spermatophyta</taxon>
        <taxon>Magnoliopsida</taxon>
        <taxon>Liliopsida</taxon>
        <taxon>Asparagales</taxon>
        <taxon>Asparagaceae</taxon>
        <taxon>Asparagoideae</taxon>
        <taxon>Asparagus</taxon>
    </lineage>
</organism>
<name>A0A5P1FUZ8_ASPOF</name>
<protein>
    <submittedName>
        <fullName evidence="2">Uncharacterized protein</fullName>
    </submittedName>
</protein>
<feature type="compositionally biased region" description="Basic and acidic residues" evidence="1">
    <location>
        <begin position="86"/>
        <end position="96"/>
    </location>
</feature>
<evidence type="ECO:0000313" key="2">
    <source>
        <dbReference type="EMBL" id="ONK81247.1"/>
    </source>
</evidence>
<keyword evidence="3" id="KW-1185">Reference proteome</keyword>
<feature type="compositionally biased region" description="Basic and acidic residues" evidence="1">
    <location>
        <begin position="42"/>
        <end position="51"/>
    </location>
</feature>
<feature type="compositionally biased region" description="Basic and acidic residues" evidence="1">
    <location>
        <begin position="10"/>
        <end position="20"/>
    </location>
</feature>
<reference evidence="3" key="1">
    <citation type="journal article" date="2017" name="Nat. Commun.">
        <title>The asparagus genome sheds light on the origin and evolution of a young Y chromosome.</title>
        <authorList>
            <person name="Harkess A."/>
            <person name="Zhou J."/>
            <person name="Xu C."/>
            <person name="Bowers J.E."/>
            <person name="Van der Hulst R."/>
            <person name="Ayyampalayam S."/>
            <person name="Mercati F."/>
            <person name="Riccardi P."/>
            <person name="McKain M.R."/>
            <person name="Kakrana A."/>
            <person name="Tang H."/>
            <person name="Ray J."/>
            <person name="Groenendijk J."/>
            <person name="Arikit S."/>
            <person name="Mathioni S.M."/>
            <person name="Nakano M."/>
            <person name="Shan H."/>
            <person name="Telgmann-Rauber A."/>
            <person name="Kanno A."/>
            <person name="Yue Z."/>
            <person name="Chen H."/>
            <person name="Li W."/>
            <person name="Chen Y."/>
            <person name="Xu X."/>
            <person name="Zhang Y."/>
            <person name="Luo S."/>
            <person name="Chen H."/>
            <person name="Gao J."/>
            <person name="Mao Z."/>
            <person name="Pires J.C."/>
            <person name="Luo M."/>
            <person name="Kudrna D."/>
            <person name="Wing R.A."/>
            <person name="Meyers B.C."/>
            <person name="Yi K."/>
            <person name="Kong H."/>
            <person name="Lavrijsen P."/>
            <person name="Sunseri F."/>
            <person name="Falavigna A."/>
            <person name="Ye Y."/>
            <person name="Leebens-Mack J.H."/>
            <person name="Chen G."/>
        </authorList>
    </citation>
    <scope>NUCLEOTIDE SEQUENCE [LARGE SCALE GENOMIC DNA]</scope>
    <source>
        <strain evidence="3">cv. DH0086</strain>
    </source>
</reference>
<dbReference type="Gramene" id="ONK81247">
    <property type="protein sequence ID" value="ONK81247"/>
    <property type="gene ID" value="A4U43_C01F26950"/>
</dbReference>
<evidence type="ECO:0000256" key="1">
    <source>
        <dbReference type="SAM" id="MobiDB-lite"/>
    </source>
</evidence>
<gene>
    <name evidence="2" type="ORF">A4U43_C01F26950</name>
</gene>